<evidence type="ECO:0000256" key="1">
    <source>
        <dbReference type="SAM" id="MobiDB-lite"/>
    </source>
</evidence>
<evidence type="ECO:0000313" key="3">
    <source>
        <dbReference type="Proteomes" id="UP000593567"/>
    </source>
</evidence>
<feature type="compositionally biased region" description="Polar residues" evidence="1">
    <location>
        <begin position="1"/>
        <end position="32"/>
    </location>
</feature>
<dbReference type="AlphaFoldDB" id="A0A7J7J8F3"/>
<protein>
    <submittedName>
        <fullName evidence="2">Uncharacterized protein</fullName>
    </submittedName>
</protein>
<accession>A0A7J7J8F3</accession>
<gene>
    <name evidence="2" type="ORF">EB796_019206</name>
</gene>
<dbReference type="EMBL" id="VXIV02002845">
    <property type="protein sequence ID" value="KAF6022492.1"/>
    <property type="molecule type" value="Genomic_DNA"/>
</dbReference>
<feature type="region of interest" description="Disordered" evidence="1">
    <location>
        <begin position="1"/>
        <end position="73"/>
    </location>
</feature>
<dbReference type="Proteomes" id="UP000593567">
    <property type="component" value="Unassembled WGS sequence"/>
</dbReference>
<name>A0A7J7J8F3_BUGNE</name>
<feature type="compositionally biased region" description="Basic and acidic residues" evidence="1">
    <location>
        <begin position="46"/>
        <end position="60"/>
    </location>
</feature>
<evidence type="ECO:0000313" key="2">
    <source>
        <dbReference type="EMBL" id="KAF6022492.1"/>
    </source>
</evidence>
<reference evidence="2" key="1">
    <citation type="submission" date="2020-06" db="EMBL/GenBank/DDBJ databases">
        <title>Draft genome of Bugula neritina, a colonial animal packing powerful symbionts and potential medicines.</title>
        <authorList>
            <person name="Rayko M."/>
        </authorList>
    </citation>
    <scope>NUCLEOTIDE SEQUENCE [LARGE SCALE GENOMIC DNA]</scope>
    <source>
        <strain evidence="2">Kwan_BN1</strain>
    </source>
</reference>
<keyword evidence="3" id="KW-1185">Reference proteome</keyword>
<sequence>MITTDARPLSSTRSQRANSAYKRSNSIQNKEAQYSLVERSNLPSKYSEENEKMVEKKSESLAESELAFPPPPKPAWSQFADHVKVVSRSDLFLGETKESYKSMCSEDHQKTLSVIKQMSLKKQIKAMRLRVKAMDKIRDGDYIYDSATSAEDTECEESEDEETVIERENRRTRARKHWEIIRRYVYDKTKKRRKKVGGFHKDRAFNKIKAQAKAKLNPAQTRREIFERYGIVPRPGRLQPEDVMKPNFSDKTFEIIAKFEQIQVQSLNSKTRPHTSGAYLPKYSKSQRKNSVRPRTSVFGGSFRERFT</sequence>
<organism evidence="2 3">
    <name type="scientific">Bugula neritina</name>
    <name type="common">Brown bryozoan</name>
    <name type="synonym">Sertularia neritina</name>
    <dbReference type="NCBI Taxonomy" id="10212"/>
    <lineage>
        <taxon>Eukaryota</taxon>
        <taxon>Metazoa</taxon>
        <taxon>Spiralia</taxon>
        <taxon>Lophotrochozoa</taxon>
        <taxon>Bryozoa</taxon>
        <taxon>Gymnolaemata</taxon>
        <taxon>Cheilostomatida</taxon>
        <taxon>Flustrina</taxon>
        <taxon>Buguloidea</taxon>
        <taxon>Bugulidae</taxon>
        <taxon>Bugula</taxon>
    </lineage>
</organism>
<comment type="caution">
    <text evidence="2">The sequence shown here is derived from an EMBL/GenBank/DDBJ whole genome shotgun (WGS) entry which is preliminary data.</text>
</comment>
<feature type="region of interest" description="Disordered" evidence="1">
    <location>
        <begin position="268"/>
        <end position="308"/>
    </location>
</feature>
<proteinExistence type="predicted"/>